<evidence type="ECO:0000313" key="2">
    <source>
        <dbReference type="EMBL" id="KAH6830212.1"/>
    </source>
</evidence>
<proteinExistence type="predicted"/>
<comment type="caution">
    <text evidence="2">The sequence shown here is derived from an EMBL/GenBank/DDBJ whole genome shotgun (WGS) entry which is preliminary data.</text>
</comment>
<accession>A0AAD4JAM1</accession>
<evidence type="ECO:0000313" key="3">
    <source>
        <dbReference type="Proteomes" id="UP001190926"/>
    </source>
</evidence>
<dbReference type="PANTHER" id="PTHR34569:SF12">
    <property type="entry name" value="TRANSMEMBRANE PROTEIN"/>
    <property type="match status" value="1"/>
</dbReference>
<feature type="region of interest" description="Disordered" evidence="1">
    <location>
        <begin position="1"/>
        <end position="38"/>
    </location>
</feature>
<dbReference type="PANTHER" id="PTHR34569">
    <property type="entry name" value="EXPRESSED PROTEIN"/>
    <property type="match status" value="1"/>
</dbReference>
<evidence type="ECO:0000256" key="1">
    <source>
        <dbReference type="SAM" id="MobiDB-lite"/>
    </source>
</evidence>
<keyword evidence="3" id="KW-1185">Reference proteome</keyword>
<reference evidence="2 3" key="1">
    <citation type="journal article" date="2021" name="Nat. Commun.">
        <title>Incipient diploidization of the medicinal plant Perilla within 10,000 years.</title>
        <authorList>
            <person name="Zhang Y."/>
            <person name="Shen Q."/>
            <person name="Leng L."/>
            <person name="Zhang D."/>
            <person name="Chen S."/>
            <person name="Shi Y."/>
            <person name="Ning Z."/>
            <person name="Chen S."/>
        </authorList>
    </citation>
    <scope>NUCLEOTIDE SEQUENCE [LARGE SCALE GENOMIC DNA]</scope>
    <source>
        <strain evidence="3">cv. PC099</strain>
    </source>
</reference>
<organism evidence="2 3">
    <name type="scientific">Perilla frutescens var. hirtella</name>
    <name type="common">Perilla citriodora</name>
    <name type="synonym">Perilla setoyensis</name>
    <dbReference type="NCBI Taxonomy" id="608512"/>
    <lineage>
        <taxon>Eukaryota</taxon>
        <taxon>Viridiplantae</taxon>
        <taxon>Streptophyta</taxon>
        <taxon>Embryophyta</taxon>
        <taxon>Tracheophyta</taxon>
        <taxon>Spermatophyta</taxon>
        <taxon>Magnoliopsida</taxon>
        <taxon>eudicotyledons</taxon>
        <taxon>Gunneridae</taxon>
        <taxon>Pentapetalae</taxon>
        <taxon>asterids</taxon>
        <taxon>lamiids</taxon>
        <taxon>Lamiales</taxon>
        <taxon>Lamiaceae</taxon>
        <taxon>Nepetoideae</taxon>
        <taxon>Elsholtzieae</taxon>
        <taxon>Perilla</taxon>
    </lineage>
</organism>
<sequence length="156" mass="16874">MGMKSTPAKSPNLRRWSSISPSVTTGRSSPSATLSSSSDDLELLPMKAASHYHSRHSYSSLKDLLPAVAAVNSPKLKSTPPGSDICIRNRLVKQAARAYLSPMSAYPSSGGGNFFHRLWTGVAAFIDFFCVEVVRILDGALRAVRIRSDGFKMCLV</sequence>
<feature type="compositionally biased region" description="Polar residues" evidence="1">
    <location>
        <begin position="15"/>
        <end position="27"/>
    </location>
</feature>
<name>A0AAD4JAM1_PERFH</name>
<gene>
    <name evidence="2" type="ORF">C2S53_018506</name>
</gene>
<feature type="compositionally biased region" description="Low complexity" evidence="1">
    <location>
        <begin position="28"/>
        <end position="38"/>
    </location>
</feature>
<protein>
    <submittedName>
        <fullName evidence="2">Uncharacterized protein</fullName>
    </submittedName>
</protein>
<dbReference type="EMBL" id="SDAM02000100">
    <property type="protein sequence ID" value="KAH6830212.1"/>
    <property type="molecule type" value="Genomic_DNA"/>
</dbReference>
<dbReference type="AlphaFoldDB" id="A0AAD4JAM1"/>
<dbReference type="Proteomes" id="UP001190926">
    <property type="component" value="Unassembled WGS sequence"/>
</dbReference>